<evidence type="ECO:0000313" key="2">
    <source>
        <dbReference type="EMBL" id="ABS63069.1"/>
    </source>
</evidence>
<dbReference type="AlphaFoldDB" id="A7HT36"/>
<organism evidence="2 3">
    <name type="scientific">Parvibaculum lavamentivorans (strain DS-1 / DSM 13023 / NCIMB 13966)</name>
    <dbReference type="NCBI Taxonomy" id="402881"/>
    <lineage>
        <taxon>Bacteria</taxon>
        <taxon>Pseudomonadati</taxon>
        <taxon>Pseudomonadota</taxon>
        <taxon>Alphaproteobacteria</taxon>
        <taxon>Hyphomicrobiales</taxon>
        <taxon>Parvibaculaceae</taxon>
        <taxon>Parvibaculum</taxon>
    </lineage>
</organism>
<reference evidence="2 3" key="1">
    <citation type="journal article" date="2011" name="Stand. Genomic Sci.">
        <title>Complete genome sequence of Parvibaculum lavamentivorans type strain (DS-1(T)).</title>
        <authorList>
            <person name="Schleheck D."/>
            <person name="Weiss M."/>
            <person name="Pitluck S."/>
            <person name="Bruce D."/>
            <person name="Land M.L."/>
            <person name="Han S."/>
            <person name="Saunders E."/>
            <person name="Tapia R."/>
            <person name="Detter C."/>
            <person name="Brettin T."/>
            <person name="Han J."/>
            <person name="Woyke T."/>
            <person name="Goodwin L."/>
            <person name="Pennacchio L."/>
            <person name="Nolan M."/>
            <person name="Cook A.M."/>
            <person name="Kjelleberg S."/>
            <person name="Thomas T."/>
        </authorList>
    </citation>
    <scope>NUCLEOTIDE SEQUENCE [LARGE SCALE GENOMIC DNA]</scope>
    <source>
        <strain evidence="3">DS-1 / DSM 13023 / NCIMB 13966</strain>
    </source>
</reference>
<dbReference type="HOGENOM" id="CLU_1276618_0_0_5"/>
<name>A7HT36_PARL1</name>
<sequence>MGACVMKRDKTISTQGKSGKRQLLTAALGLGLLGLTGCAAPVVGAVTIGEILTIAGISSTIMTGRDLGEHALSALTGKDCRFLEAVLRDGRGFCEDRGSVATSNDFGGLIALFQGPGGEAEEKKVAAADLDPELLGFVPVDRRAARDFSLEIAREAEKGKPRETVSFGMMSATFGQSWSYELDMEPDASTKVADASPQKPVTSLGLRPTHSPYMGL</sequence>
<dbReference type="Proteomes" id="UP000006377">
    <property type="component" value="Chromosome"/>
</dbReference>
<feature type="region of interest" description="Disordered" evidence="1">
    <location>
        <begin position="189"/>
        <end position="216"/>
    </location>
</feature>
<dbReference type="EMBL" id="CP000774">
    <property type="protein sequence ID" value="ABS63069.1"/>
    <property type="molecule type" value="Genomic_DNA"/>
</dbReference>
<protein>
    <submittedName>
        <fullName evidence="2">Uncharacterized protein</fullName>
    </submittedName>
</protein>
<dbReference type="eggNOG" id="ENOG5033Z25">
    <property type="taxonomic scope" value="Bacteria"/>
</dbReference>
<dbReference type="KEGG" id="pla:Plav_1449"/>
<evidence type="ECO:0000256" key="1">
    <source>
        <dbReference type="SAM" id="MobiDB-lite"/>
    </source>
</evidence>
<gene>
    <name evidence="2" type="ordered locus">Plav_1449</name>
</gene>
<keyword evidence="3" id="KW-1185">Reference proteome</keyword>
<accession>A7HT36</accession>
<proteinExistence type="predicted"/>
<evidence type="ECO:0000313" key="3">
    <source>
        <dbReference type="Proteomes" id="UP000006377"/>
    </source>
</evidence>